<organism evidence="2 3">
    <name type="scientific">Blepharisma stoltei</name>
    <dbReference type="NCBI Taxonomy" id="1481888"/>
    <lineage>
        <taxon>Eukaryota</taxon>
        <taxon>Sar</taxon>
        <taxon>Alveolata</taxon>
        <taxon>Ciliophora</taxon>
        <taxon>Postciliodesmatophora</taxon>
        <taxon>Heterotrichea</taxon>
        <taxon>Heterotrichida</taxon>
        <taxon>Blepharismidae</taxon>
        <taxon>Blepharisma</taxon>
    </lineage>
</organism>
<keyword evidence="1" id="KW-0472">Membrane</keyword>
<comment type="caution">
    <text evidence="2">The sequence shown here is derived from an EMBL/GenBank/DDBJ whole genome shotgun (WGS) entry which is preliminary data.</text>
</comment>
<dbReference type="AlphaFoldDB" id="A0AAU9JLW7"/>
<keyword evidence="1" id="KW-0812">Transmembrane</keyword>
<keyword evidence="3" id="KW-1185">Reference proteome</keyword>
<dbReference type="EMBL" id="CAJZBQ010000029">
    <property type="protein sequence ID" value="CAG9321822.1"/>
    <property type="molecule type" value="Genomic_DNA"/>
</dbReference>
<gene>
    <name evidence="2" type="ORF">BSTOLATCC_MIC29851</name>
</gene>
<name>A0AAU9JLW7_9CILI</name>
<protein>
    <submittedName>
        <fullName evidence="2">Uncharacterized protein</fullName>
    </submittedName>
</protein>
<evidence type="ECO:0000313" key="3">
    <source>
        <dbReference type="Proteomes" id="UP001162131"/>
    </source>
</evidence>
<proteinExistence type="predicted"/>
<keyword evidence="1" id="KW-1133">Transmembrane helix</keyword>
<evidence type="ECO:0000313" key="2">
    <source>
        <dbReference type="EMBL" id="CAG9321822.1"/>
    </source>
</evidence>
<accession>A0AAU9JLW7</accession>
<feature type="transmembrane region" description="Helical" evidence="1">
    <location>
        <begin position="35"/>
        <end position="52"/>
    </location>
</feature>
<dbReference type="Proteomes" id="UP001162131">
    <property type="component" value="Unassembled WGS sequence"/>
</dbReference>
<reference evidence="2" key="1">
    <citation type="submission" date="2021-09" db="EMBL/GenBank/DDBJ databases">
        <authorList>
            <consortium name="AG Swart"/>
            <person name="Singh M."/>
            <person name="Singh A."/>
            <person name="Seah K."/>
            <person name="Emmerich C."/>
        </authorList>
    </citation>
    <scope>NUCLEOTIDE SEQUENCE</scope>
    <source>
        <strain evidence="2">ATCC30299</strain>
    </source>
</reference>
<sequence length="121" mass="14624">MLLSLSAGYKFSFGDKNNFLWIFFSLFLRKNHHDFFFHLLFSYKVFALHFFLPKNAKWFYILLYQKKRDGKNHCNFSPPYPYKKLLLYLSITMDWEKKFGHPRTEKPILTFDQNAIPNTPG</sequence>
<evidence type="ECO:0000256" key="1">
    <source>
        <dbReference type="SAM" id="Phobius"/>
    </source>
</evidence>